<dbReference type="RefSeq" id="WP_055181729.1">
    <property type="nucleotide sequence ID" value="NZ_CABIWY010000008.1"/>
</dbReference>
<dbReference type="Proteomes" id="UP000095439">
    <property type="component" value="Unassembled WGS sequence"/>
</dbReference>
<organism evidence="8 9">
    <name type="scientific">Dorea longicatena</name>
    <dbReference type="NCBI Taxonomy" id="88431"/>
    <lineage>
        <taxon>Bacteria</taxon>
        <taxon>Bacillati</taxon>
        <taxon>Bacillota</taxon>
        <taxon>Clostridia</taxon>
        <taxon>Lachnospirales</taxon>
        <taxon>Lachnospiraceae</taxon>
        <taxon>Dorea</taxon>
    </lineage>
</organism>
<feature type="transmembrane region" description="Helical" evidence="6">
    <location>
        <begin position="195"/>
        <end position="213"/>
    </location>
</feature>
<feature type="transmembrane region" description="Helical" evidence="6">
    <location>
        <begin position="271"/>
        <end position="294"/>
    </location>
</feature>
<reference evidence="8 9" key="1">
    <citation type="submission" date="2015-09" db="EMBL/GenBank/DDBJ databases">
        <authorList>
            <consortium name="Pathogen Informatics"/>
        </authorList>
    </citation>
    <scope>NUCLEOTIDE SEQUENCE [LARGE SCALE GENOMIC DNA]</scope>
    <source>
        <strain evidence="8 9">2789STDY5608866</strain>
    </source>
</reference>
<evidence type="ECO:0000256" key="6">
    <source>
        <dbReference type="SAM" id="Phobius"/>
    </source>
</evidence>
<evidence type="ECO:0000256" key="3">
    <source>
        <dbReference type="ARBA" id="ARBA00022692"/>
    </source>
</evidence>
<feature type="transmembrane region" description="Helical" evidence="6">
    <location>
        <begin position="17"/>
        <end position="38"/>
    </location>
</feature>
<proteinExistence type="predicted"/>
<feature type="transmembrane region" description="Helical" evidence="6">
    <location>
        <begin position="621"/>
        <end position="641"/>
    </location>
</feature>
<feature type="transmembrane region" description="Helical" evidence="6">
    <location>
        <begin position="102"/>
        <end position="132"/>
    </location>
</feature>
<comment type="subcellular location">
    <subcellularLocation>
        <location evidence="1">Cell membrane</location>
        <topology evidence="1">Multi-pass membrane protein</topology>
    </subcellularLocation>
</comment>
<dbReference type="InterPro" id="IPR003838">
    <property type="entry name" value="ABC3_permease_C"/>
</dbReference>
<dbReference type="Pfam" id="PF02687">
    <property type="entry name" value="FtsX"/>
    <property type="match status" value="1"/>
</dbReference>
<dbReference type="PANTHER" id="PTHR46795">
    <property type="entry name" value="ABC TRANSPORTER PERMEASE-RELATED-RELATED"/>
    <property type="match status" value="1"/>
</dbReference>
<dbReference type="InterPro" id="IPR052536">
    <property type="entry name" value="ABC-4_Integral_Memb_Prot"/>
</dbReference>
<gene>
    <name evidence="8" type="ORF">ERS852423_01884</name>
</gene>
<keyword evidence="4 6" id="KW-1133">Transmembrane helix</keyword>
<evidence type="ECO:0000256" key="1">
    <source>
        <dbReference type="ARBA" id="ARBA00004651"/>
    </source>
</evidence>
<feature type="transmembrane region" description="Helical" evidence="6">
    <location>
        <begin position="531"/>
        <end position="550"/>
    </location>
</feature>
<feature type="transmembrane region" description="Helical" evidence="6">
    <location>
        <begin position="583"/>
        <end position="601"/>
    </location>
</feature>
<keyword evidence="3 6" id="KW-0812">Transmembrane</keyword>
<dbReference type="PANTHER" id="PTHR46795:SF3">
    <property type="entry name" value="ABC TRANSPORTER PERMEASE"/>
    <property type="match status" value="1"/>
</dbReference>
<evidence type="ECO:0000259" key="7">
    <source>
        <dbReference type="Pfam" id="PF02687"/>
    </source>
</evidence>
<sequence length="654" mass="76209">MFYHIIMKNFKSNLKNYILFFVSNILAIAELFAFWGLNDVVKKAVKDGVTAATLKSDFVLAAGLITFITVFLMIFSMKYYMKLRIKDYTTFIVLGMKKKTSYLLLLVEYTVGCVFSLVFGILMGNGILYGAQTALHKLYPEFLKVTAPGWKIYRNTCGMSVANMTGVFLILLVWMDGRNLSTLISKSEYNEKRPVGKKWILMVLIGIGVLVLGENQYQGSDLSYMYSHVIFIVGLFLVAAFGVALILEGLKHRKQFYHRHILQMNQLYSKYMNNLLILLILLVIHFFALTYLTVEIAEVLPLDKYRENYPYDMVWMAKEEDEAFAEKLVRKYDGNMTELPMIRVTTYYGAQHIGVSASEYEKLTGKDVNLSEREILVGIEDSEYQKEKKITDEDYLNTYSFLFTGKYQEDMAEISHTDPQYLYDIKDIFTQNVIGQYSTDQWHENIIVFSDTYFQKQWEAMRGDDQEATVLRLFTFSGKRKENAWKELSEYQKECGVKNDSDTRMESYLYGTEEYLIGQKMRVLFSLSSKLFLMMALFISAFFVNGIKILSELSGYERRYEFLRCMGMKQKQRRKTIRFETQMLSDIALFATVMMGIVYVLSYEWRCASKDAGSLDVTFWMYWILIVGIYLLADRLVQWLFAQYVIKRVEKGND</sequence>
<keyword evidence="5 6" id="KW-0472">Membrane</keyword>
<protein>
    <submittedName>
        <fullName evidence="8">FtsX-like permease family</fullName>
    </submittedName>
</protein>
<feature type="domain" description="ABC3 transporter permease C-terminal" evidence="7">
    <location>
        <begin position="60"/>
        <end position="129"/>
    </location>
</feature>
<feature type="transmembrane region" description="Helical" evidence="6">
    <location>
        <begin position="225"/>
        <end position="250"/>
    </location>
</feature>
<evidence type="ECO:0000256" key="4">
    <source>
        <dbReference type="ARBA" id="ARBA00022989"/>
    </source>
</evidence>
<evidence type="ECO:0000313" key="8">
    <source>
        <dbReference type="EMBL" id="CUN95585.1"/>
    </source>
</evidence>
<evidence type="ECO:0000256" key="2">
    <source>
        <dbReference type="ARBA" id="ARBA00022475"/>
    </source>
</evidence>
<feature type="transmembrane region" description="Helical" evidence="6">
    <location>
        <begin position="152"/>
        <end position="174"/>
    </location>
</feature>
<keyword evidence="2" id="KW-1003">Cell membrane</keyword>
<dbReference type="AlphaFoldDB" id="A0A174B7F6"/>
<name>A0A174B7F6_9FIRM</name>
<dbReference type="EMBL" id="CYYY01000008">
    <property type="protein sequence ID" value="CUN95585.1"/>
    <property type="molecule type" value="Genomic_DNA"/>
</dbReference>
<feature type="transmembrane region" description="Helical" evidence="6">
    <location>
        <begin position="58"/>
        <end position="81"/>
    </location>
</feature>
<evidence type="ECO:0000313" key="9">
    <source>
        <dbReference type="Proteomes" id="UP000095439"/>
    </source>
</evidence>
<accession>A0A174B7F6</accession>
<evidence type="ECO:0000256" key="5">
    <source>
        <dbReference type="ARBA" id="ARBA00023136"/>
    </source>
</evidence>